<dbReference type="InterPro" id="IPR014974">
    <property type="entry name" value="DUF1833"/>
</dbReference>
<sequence>MQSLEVYYASAPVDSTSIHTLEIKNEQADQRGEPGSVIRVADGFYDLNDEGEEGIELGLEDGSTAFFRSSGFGLSLPGKSVKGKQNLQFQLDNVTGEARQFIDKVLEDGSKAIITYRVYLSSNLSAPAKPPLVMTCVSEKDNVQTVAVVGSFHDLVNRGWPRRRYKPAVTRGLKYQGS</sequence>
<dbReference type="Proteomes" id="UP001057998">
    <property type="component" value="Chromosome 1"/>
</dbReference>
<accession>A0ABY5GJS3</accession>
<evidence type="ECO:0000313" key="1">
    <source>
        <dbReference type="EMBL" id="UTV29005.1"/>
    </source>
</evidence>
<gene>
    <name evidence="1" type="ORF">NNL38_07180</name>
</gene>
<dbReference type="RefSeq" id="WP_255390329.1">
    <property type="nucleotide sequence ID" value="NZ_CP101508.1"/>
</dbReference>
<organism evidence="1 2">
    <name type="scientific">Photobacterium atrarenae</name>
    <dbReference type="NCBI Taxonomy" id="865757"/>
    <lineage>
        <taxon>Bacteria</taxon>
        <taxon>Pseudomonadati</taxon>
        <taxon>Pseudomonadota</taxon>
        <taxon>Gammaproteobacteria</taxon>
        <taxon>Vibrionales</taxon>
        <taxon>Vibrionaceae</taxon>
        <taxon>Photobacterium</taxon>
    </lineage>
</organism>
<proteinExistence type="predicted"/>
<name>A0ABY5GJS3_9GAMM</name>
<keyword evidence="2" id="KW-1185">Reference proteome</keyword>
<dbReference type="Pfam" id="PF08875">
    <property type="entry name" value="DUF1833"/>
    <property type="match status" value="1"/>
</dbReference>
<protein>
    <submittedName>
        <fullName evidence="1">DUF1833 domain-containing protein</fullName>
    </submittedName>
</protein>
<reference evidence="1" key="1">
    <citation type="submission" date="2022-07" db="EMBL/GenBank/DDBJ databases">
        <title>Genome sequencing of Photobacterium atrarenae GJH2-4.</title>
        <authorList>
            <person name="Park S.-J."/>
        </authorList>
    </citation>
    <scope>NUCLEOTIDE SEQUENCE</scope>
    <source>
        <strain evidence="1">GJH2-4</strain>
    </source>
</reference>
<dbReference type="EMBL" id="CP101508">
    <property type="protein sequence ID" value="UTV29005.1"/>
    <property type="molecule type" value="Genomic_DNA"/>
</dbReference>
<evidence type="ECO:0000313" key="2">
    <source>
        <dbReference type="Proteomes" id="UP001057998"/>
    </source>
</evidence>